<accession>A0A3S3S2E7</accession>
<reference evidence="4" key="2">
    <citation type="submission" date="2018-11" db="EMBL/GenBank/DDBJ databases">
        <title>Trombidioid mite genomics.</title>
        <authorList>
            <person name="Dong X."/>
        </authorList>
    </citation>
    <scope>NUCLEOTIDE SEQUENCE</scope>
    <source>
        <strain evidence="4">UoL-WK</strain>
    </source>
</reference>
<evidence type="ECO:0000256" key="3">
    <source>
        <dbReference type="SAM" id="SignalP"/>
    </source>
</evidence>
<keyword evidence="2" id="KW-0472">Membrane</keyword>
<organism evidence="4 6">
    <name type="scientific">Dinothrombium tinctorium</name>
    <dbReference type="NCBI Taxonomy" id="1965070"/>
    <lineage>
        <taxon>Eukaryota</taxon>
        <taxon>Metazoa</taxon>
        <taxon>Ecdysozoa</taxon>
        <taxon>Arthropoda</taxon>
        <taxon>Chelicerata</taxon>
        <taxon>Arachnida</taxon>
        <taxon>Acari</taxon>
        <taxon>Acariformes</taxon>
        <taxon>Trombidiformes</taxon>
        <taxon>Prostigmata</taxon>
        <taxon>Anystina</taxon>
        <taxon>Parasitengona</taxon>
        <taxon>Trombidioidea</taxon>
        <taxon>Trombidiidae</taxon>
        <taxon>Dinothrombium</taxon>
    </lineage>
</organism>
<dbReference type="Proteomes" id="UP000285301">
    <property type="component" value="Unassembled WGS sequence"/>
</dbReference>
<dbReference type="PROSITE" id="PS51642">
    <property type="entry name" value="HEMOPEXIN_2"/>
    <property type="match status" value="1"/>
</dbReference>
<keyword evidence="3" id="KW-0732">Signal</keyword>
<dbReference type="AlphaFoldDB" id="A0A3S3S2E7"/>
<evidence type="ECO:0000313" key="5">
    <source>
        <dbReference type="EMBL" id="RWS09180.1"/>
    </source>
</evidence>
<dbReference type="EMBL" id="NCKU01002622">
    <property type="protein sequence ID" value="RWS09180.1"/>
    <property type="molecule type" value="Genomic_DNA"/>
</dbReference>
<evidence type="ECO:0000313" key="6">
    <source>
        <dbReference type="Proteomes" id="UP000285301"/>
    </source>
</evidence>
<dbReference type="InterPro" id="IPR018486">
    <property type="entry name" value="Hemopexin_CS"/>
</dbReference>
<keyword evidence="2" id="KW-1133">Transmembrane helix</keyword>
<dbReference type="InterPro" id="IPR036375">
    <property type="entry name" value="Hemopexin-like_dom_sf"/>
</dbReference>
<evidence type="ECO:0000313" key="4">
    <source>
        <dbReference type="EMBL" id="RWS08213.1"/>
    </source>
</evidence>
<keyword evidence="2" id="KW-0812">Transmembrane</keyword>
<dbReference type="Gene3D" id="2.110.10.10">
    <property type="entry name" value="Hemopexin-like domain"/>
    <property type="match status" value="2"/>
</dbReference>
<keyword evidence="6" id="KW-1185">Reference proteome</keyword>
<reference evidence="4 6" key="1">
    <citation type="journal article" date="2018" name="Gigascience">
        <title>Genomes of trombidid mites reveal novel predicted allergens and laterally-transferred genes associated with secondary metabolism.</title>
        <authorList>
            <person name="Dong X."/>
            <person name="Chaisiri K."/>
            <person name="Xia D."/>
            <person name="Armstrong S.D."/>
            <person name="Fang Y."/>
            <person name="Donnelly M.J."/>
            <person name="Kadowaki T."/>
            <person name="McGarry J.W."/>
            <person name="Darby A.C."/>
            <person name="Makepeace B.L."/>
        </authorList>
    </citation>
    <scope>NUCLEOTIDE SEQUENCE [LARGE SCALE GENOMIC DNA]</scope>
    <source>
        <strain evidence="4">UoL-WK</strain>
    </source>
</reference>
<evidence type="ECO:0000256" key="2">
    <source>
        <dbReference type="SAM" id="Phobius"/>
    </source>
</evidence>
<feature type="transmembrane region" description="Helical" evidence="2">
    <location>
        <begin position="542"/>
        <end position="564"/>
    </location>
</feature>
<comment type="caution">
    <text evidence="4">The sequence shown here is derived from an EMBL/GenBank/DDBJ whole genome shotgun (WGS) entry which is preliminary data.</text>
</comment>
<feature type="repeat" description="Hemopexin" evidence="1">
    <location>
        <begin position="340"/>
        <end position="386"/>
    </location>
</feature>
<dbReference type="InterPro" id="IPR018487">
    <property type="entry name" value="Hemopexin-like_repeat"/>
</dbReference>
<feature type="chain" id="PRO_5036094788" evidence="3">
    <location>
        <begin position="25"/>
        <end position="573"/>
    </location>
</feature>
<dbReference type="SUPFAM" id="SSF50923">
    <property type="entry name" value="Hemopexin-like domain"/>
    <property type="match status" value="2"/>
</dbReference>
<proteinExistence type="predicted"/>
<name>A0A3S3S2E7_9ACAR</name>
<feature type="signal peptide" evidence="3">
    <location>
        <begin position="1"/>
        <end position="24"/>
    </location>
</feature>
<dbReference type="PROSITE" id="PS00024">
    <property type="entry name" value="HEMOPEXIN"/>
    <property type="match status" value="1"/>
</dbReference>
<dbReference type="Pfam" id="PF00045">
    <property type="entry name" value="Hemopexin"/>
    <property type="match status" value="1"/>
</dbReference>
<gene>
    <name evidence="5" type="ORF">B4U79_17710</name>
    <name evidence="4" type="ORF">B4U79_17798</name>
</gene>
<protein>
    <submittedName>
        <fullName evidence="4">Uncharacterized protein</fullName>
    </submittedName>
</protein>
<evidence type="ECO:0000256" key="1">
    <source>
        <dbReference type="PROSITE-ProRule" id="PRU01011"/>
    </source>
</evidence>
<dbReference type="EMBL" id="NCKU01003077">
    <property type="protein sequence ID" value="RWS08213.1"/>
    <property type="molecule type" value="Genomic_DNA"/>
</dbReference>
<sequence>MATNKYKFMFEFTVLLALTQNSNQFCDYVCENEEIQQELHYTLGKQSFKLEVQAAVSTENGSIYVFFQEIFVKIDDFTHKLQPNLAAGYPQLIRTRLPELYRIHPKLHISAAFRYQRLIYIVKLYFIWCYDQHLNYIYGPVDFKTTFAFFKDNLIFGRIIKSVFVIPASAYSDLFFIYFDSGSNQKLAIYMGNTTLGVEVSNHRFLGYYEEPSEPYLAYHVSGSAVLHQDYYQSFVIIFQQYLYYFIRVTNAGFSVSLNFFTNNYYRLDQLVGCPSSLCSDSYVDALAWTVDPFYYVFRNTYFWKLFQPQYRRRKVRNSIRVFSLYFDSKRIESNWPYLPSYIDAAFTDSNYFTYFIKGQYIWQYNSSSMQYMNGPFSLKTIFGRKIFFVNAAYCRRLENASDVFLVQNDVIYKYRFSWPYSKFIFGRKKHFSIAYYIEAATMNNNNSVFIVRDSKSLSLKARAVYIKDVEDEEWQFLATDLFDCAPFYEYRYMSPFDGLAQYKLIKNLRNLPSKVIYLPTIKEKEEAKSYLIDKLLLRGRVALIAFAVYSLLVCLIITLLPGLGQQSTLSNF</sequence>